<proteinExistence type="predicted"/>
<name>A0A562KWP9_9BRAD</name>
<gene>
    <name evidence="1" type="ORF">IQ17_05151</name>
</gene>
<dbReference type="Proteomes" id="UP000317176">
    <property type="component" value="Unassembled WGS sequence"/>
</dbReference>
<dbReference type="EMBL" id="VLKL01000016">
    <property type="protein sequence ID" value="TWH99850.1"/>
    <property type="molecule type" value="Genomic_DNA"/>
</dbReference>
<dbReference type="RefSeq" id="WP_145639502.1">
    <property type="nucleotide sequence ID" value="NZ_CP088014.1"/>
</dbReference>
<protein>
    <submittedName>
        <fullName evidence="1">Uncharacterized protein</fullName>
    </submittedName>
</protein>
<accession>A0A562KWP9</accession>
<keyword evidence="2" id="KW-1185">Reference proteome</keyword>
<dbReference type="AlphaFoldDB" id="A0A562KWP9"/>
<reference evidence="1 2" key="1">
    <citation type="journal article" date="2015" name="Stand. Genomic Sci.">
        <title>Genomic Encyclopedia of Bacterial and Archaeal Type Strains, Phase III: the genomes of soil and plant-associated and newly described type strains.</title>
        <authorList>
            <person name="Whitman W.B."/>
            <person name="Woyke T."/>
            <person name="Klenk H.P."/>
            <person name="Zhou Y."/>
            <person name="Lilburn T.G."/>
            <person name="Beck B.J."/>
            <person name="De Vos P."/>
            <person name="Vandamme P."/>
            <person name="Eisen J.A."/>
            <person name="Garrity G."/>
            <person name="Hugenholtz P."/>
            <person name="Kyrpides N.C."/>
        </authorList>
    </citation>
    <scope>NUCLEOTIDE SEQUENCE [LARGE SCALE GENOMIC DNA]</scope>
    <source>
        <strain evidence="1 2">CGMCC 1.10947</strain>
    </source>
</reference>
<dbReference type="OrthoDB" id="8246776at2"/>
<comment type="caution">
    <text evidence="1">The sequence shown here is derived from an EMBL/GenBank/DDBJ whole genome shotgun (WGS) entry which is preliminary data.</text>
</comment>
<evidence type="ECO:0000313" key="1">
    <source>
        <dbReference type="EMBL" id="TWH99850.1"/>
    </source>
</evidence>
<evidence type="ECO:0000313" key="2">
    <source>
        <dbReference type="Proteomes" id="UP000317176"/>
    </source>
</evidence>
<organism evidence="1 2">
    <name type="scientific">Bradyrhizobium daqingense</name>
    <dbReference type="NCBI Taxonomy" id="993502"/>
    <lineage>
        <taxon>Bacteria</taxon>
        <taxon>Pseudomonadati</taxon>
        <taxon>Pseudomonadota</taxon>
        <taxon>Alphaproteobacteria</taxon>
        <taxon>Hyphomicrobiales</taxon>
        <taxon>Nitrobacteraceae</taxon>
        <taxon>Bradyrhizobium</taxon>
    </lineage>
</organism>
<sequence length="120" mass="13280">MKFVVVNHEPPLHAATCSTCSRSIQSGYVRHARTQHRYCDYDCYRRREVVTLLTQWPIAGRAGPAAGNVEIAAGNMIEMLAVLGAVSCWSYTIQTWSFARALTAAYLDGRDLIELEGGDT</sequence>